<organism evidence="8 9">
    <name type="scientific">Vibrio ishigakensis</name>
    <dbReference type="NCBI Taxonomy" id="1481914"/>
    <lineage>
        <taxon>Bacteria</taxon>
        <taxon>Pseudomonadati</taxon>
        <taxon>Pseudomonadota</taxon>
        <taxon>Gammaproteobacteria</taxon>
        <taxon>Vibrionales</taxon>
        <taxon>Vibrionaceae</taxon>
        <taxon>Vibrio</taxon>
    </lineage>
</organism>
<reference evidence="8 9" key="2">
    <citation type="submission" date="2015-01" db="EMBL/GenBank/DDBJ databases">
        <authorList>
            <consortium name="NBRP consortium"/>
            <person name="Sawabe T."/>
            <person name="Meirelles P."/>
            <person name="Feng G."/>
            <person name="Sayaka M."/>
            <person name="Hattori M."/>
            <person name="Ohkuma M."/>
        </authorList>
    </citation>
    <scope>NUCLEOTIDE SEQUENCE [LARGE SCALE GENOMIC DNA]</scope>
    <source>
        <strain evidence="9">JCM 19231</strain>
    </source>
</reference>
<keyword evidence="9" id="KW-1185">Reference proteome</keyword>
<accession>A0A0B8P0F9</accession>
<dbReference type="RefSeq" id="WP_261833116.1">
    <property type="nucleotide sequence ID" value="NZ_AP024881.1"/>
</dbReference>
<dbReference type="SUPFAM" id="SSF52540">
    <property type="entry name" value="P-loop containing nucleoside triphosphate hydrolases"/>
    <property type="match status" value="1"/>
</dbReference>
<comment type="caution">
    <text evidence="8">The sequence shown here is derived from an EMBL/GenBank/DDBJ whole genome shotgun (WGS) entry which is preliminary data.</text>
</comment>
<dbReference type="InterPro" id="IPR003439">
    <property type="entry name" value="ABC_transporter-like_ATP-bd"/>
</dbReference>
<dbReference type="EMBL" id="BBRZ01000196">
    <property type="protein sequence ID" value="GAM59701.1"/>
    <property type="molecule type" value="Genomic_DNA"/>
</dbReference>
<dbReference type="InterPro" id="IPR003593">
    <property type="entry name" value="AAA+_ATPase"/>
</dbReference>
<dbReference type="FunFam" id="3.40.50.300:FF:000134">
    <property type="entry name" value="Iron-enterobactin ABC transporter ATP-binding protein"/>
    <property type="match status" value="1"/>
</dbReference>
<evidence type="ECO:0000259" key="7">
    <source>
        <dbReference type="PROSITE" id="PS50893"/>
    </source>
</evidence>
<evidence type="ECO:0000313" key="8">
    <source>
        <dbReference type="EMBL" id="GAM59701.1"/>
    </source>
</evidence>
<feature type="domain" description="ABC transporter" evidence="7">
    <location>
        <begin position="4"/>
        <end position="235"/>
    </location>
</feature>
<dbReference type="Gene3D" id="3.40.50.300">
    <property type="entry name" value="P-loop containing nucleotide triphosphate hydrolases"/>
    <property type="match status" value="1"/>
</dbReference>
<evidence type="ECO:0000256" key="2">
    <source>
        <dbReference type="ARBA" id="ARBA00022448"/>
    </source>
</evidence>
<evidence type="ECO:0000256" key="6">
    <source>
        <dbReference type="ARBA" id="ARBA00037066"/>
    </source>
</evidence>
<keyword evidence="2" id="KW-0813">Transport</keyword>
<comment type="similarity">
    <text evidence="1">Belongs to the ABC transporter superfamily.</text>
</comment>
<dbReference type="NCBIfam" id="NF010068">
    <property type="entry name" value="PRK13548.1"/>
    <property type="match status" value="1"/>
</dbReference>
<comment type="function">
    <text evidence="6">Part of the ABC transporter complex HmuTUV involved in hemin import. Responsible for energy coupling to the transport system.</text>
</comment>
<keyword evidence="4" id="KW-0067">ATP-binding</keyword>
<keyword evidence="5" id="KW-1278">Translocase</keyword>
<dbReference type="GO" id="GO:0005524">
    <property type="term" value="F:ATP binding"/>
    <property type="evidence" value="ECO:0007669"/>
    <property type="project" value="UniProtKB-KW"/>
</dbReference>
<evidence type="ECO:0000256" key="1">
    <source>
        <dbReference type="ARBA" id="ARBA00005417"/>
    </source>
</evidence>
<gene>
    <name evidence="8" type="ORF">JCM19231_1062</name>
</gene>
<protein>
    <submittedName>
        <fullName evidence="8">Vitamin B12 ABC transporter, ATPase component btuD</fullName>
    </submittedName>
</protein>
<keyword evidence="3" id="KW-0547">Nucleotide-binding</keyword>
<dbReference type="CDD" id="cd03214">
    <property type="entry name" value="ABC_Iron-Siderophores_B12_Hemin"/>
    <property type="match status" value="1"/>
</dbReference>
<evidence type="ECO:0000313" key="9">
    <source>
        <dbReference type="Proteomes" id="UP000031671"/>
    </source>
</evidence>
<reference evidence="8 9" key="1">
    <citation type="submission" date="2015-01" db="EMBL/GenBank/DDBJ databases">
        <title>Vibrio sp. C1 JCM 19231 whole genome shotgun sequence.</title>
        <authorList>
            <person name="Sawabe T."/>
            <person name="Meirelles P."/>
            <person name="Feng G."/>
            <person name="Sayaka M."/>
            <person name="Hattori M."/>
            <person name="Ohkuma M."/>
        </authorList>
    </citation>
    <scope>NUCLEOTIDE SEQUENCE [LARGE SCALE GENOMIC DNA]</scope>
    <source>
        <strain evidence="9">JCM 19231</strain>
    </source>
</reference>
<dbReference type="Pfam" id="PF00005">
    <property type="entry name" value="ABC_tran"/>
    <property type="match status" value="1"/>
</dbReference>
<sequence>MSDLSLNQVSFERGNQRILQDIDLEVGKGQLLGIIGPNGAGKSTIIKLLSGYHQPTLGQCTLDGNPLQSIKGEVRAKRIAYLPQSSQVEFPYSVSEVVSLGLQNNALTRSQKIKSINQYLAKLDIEHLAQRQINSLSGGEQQLVHIARILAQQTDIILLDEPCSSLDIGHEAQLMNLLHGYATCGKAVVVALHNLNTAAEFCDKILLMDKGNVIAFGKPSEVLVEEHLHRLYPHNVAITYNPQTGNPNILPIKK</sequence>
<dbReference type="GO" id="GO:0016887">
    <property type="term" value="F:ATP hydrolysis activity"/>
    <property type="evidence" value="ECO:0007669"/>
    <property type="project" value="InterPro"/>
</dbReference>
<dbReference type="SMART" id="SM00382">
    <property type="entry name" value="AAA"/>
    <property type="match status" value="1"/>
</dbReference>
<evidence type="ECO:0000256" key="3">
    <source>
        <dbReference type="ARBA" id="ARBA00022741"/>
    </source>
</evidence>
<dbReference type="PANTHER" id="PTHR42794:SF1">
    <property type="entry name" value="HEMIN IMPORT ATP-BINDING PROTEIN HMUV"/>
    <property type="match status" value="1"/>
</dbReference>
<evidence type="ECO:0000256" key="5">
    <source>
        <dbReference type="ARBA" id="ARBA00022967"/>
    </source>
</evidence>
<evidence type="ECO:0000256" key="4">
    <source>
        <dbReference type="ARBA" id="ARBA00022840"/>
    </source>
</evidence>
<dbReference type="PANTHER" id="PTHR42794">
    <property type="entry name" value="HEMIN IMPORT ATP-BINDING PROTEIN HMUV"/>
    <property type="match status" value="1"/>
</dbReference>
<dbReference type="AlphaFoldDB" id="A0A0B8P0F9"/>
<dbReference type="Proteomes" id="UP000031671">
    <property type="component" value="Unassembled WGS sequence"/>
</dbReference>
<dbReference type="InterPro" id="IPR027417">
    <property type="entry name" value="P-loop_NTPase"/>
</dbReference>
<name>A0A0B8P0F9_9VIBR</name>
<proteinExistence type="inferred from homology"/>
<dbReference type="PROSITE" id="PS50893">
    <property type="entry name" value="ABC_TRANSPORTER_2"/>
    <property type="match status" value="1"/>
</dbReference>